<dbReference type="Pfam" id="PF01232">
    <property type="entry name" value="Mannitol_dh"/>
    <property type="match status" value="1"/>
</dbReference>
<dbReference type="Gene3D" id="1.10.1040.10">
    <property type="entry name" value="N-(1-d-carboxylethyl)-l-norvaline Dehydrogenase, domain 2"/>
    <property type="match status" value="1"/>
</dbReference>
<dbReference type="SUPFAM" id="SSF51735">
    <property type="entry name" value="NAD(P)-binding Rossmann-fold domains"/>
    <property type="match status" value="1"/>
</dbReference>
<dbReference type="PANTHER" id="PTHR30524">
    <property type="entry name" value="MANNITOL-1-PHOSPHATE 5-DEHYDROGENASE"/>
    <property type="match status" value="1"/>
</dbReference>
<dbReference type="SUPFAM" id="SSF48179">
    <property type="entry name" value="6-phosphogluconate dehydrogenase C-terminal domain-like"/>
    <property type="match status" value="1"/>
</dbReference>
<evidence type="ECO:0000256" key="1">
    <source>
        <dbReference type="ARBA" id="ARBA00023002"/>
    </source>
</evidence>
<dbReference type="PANTHER" id="PTHR30524:SF0">
    <property type="entry name" value="ALTRONATE OXIDOREDUCTASE-RELATED"/>
    <property type="match status" value="1"/>
</dbReference>
<geneLocation type="plasmid" evidence="5 6">
    <name>pYZ6</name>
</geneLocation>
<dbReference type="RefSeq" id="WP_108549490.1">
    <property type="nucleotide sequence ID" value="NZ_CP028907.1"/>
</dbReference>
<accession>A0A2R4VXQ8</accession>
<dbReference type="EMBL" id="CP028907">
    <property type="protein sequence ID" value="AWB09250.1"/>
    <property type="molecule type" value="Genomic_DNA"/>
</dbReference>
<keyword evidence="2" id="KW-0520">NAD</keyword>
<dbReference type="GO" id="GO:0005829">
    <property type="term" value="C:cytosol"/>
    <property type="evidence" value="ECO:0007669"/>
    <property type="project" value="TreeGrafter"/>
</dbReference>
<dbReference type="InterPro" id="IPR013118">
    <property type="entry name" value="Mannitol_DH_C"/>
</dbReference>
<name>A0A2R4VXQ8_9PROT</name>
<dbReference type="GO" id="GO:0019592">
    <property type="term" value="P:mannitol catabolic process"/>
    <property type="evidence" value="ECO:0007669"/>
    <property type="project" value="TreeGrafter"/>
</dbReference>
<gene>
    <name evidence="5" type="ORF">A6A40_30335</name>
</gene>
<dbReference type="InterPro" id="IPR000669">
    <property type="entry name" value="Mannitol_DH"/>
</dbReference>
<dbReference type="InterPro" id="IPR036291">
    <property type="entry name" value="NAD(P)-bd_dom_sf"/>
</dbReference>
<dbReference type="KEGG" id="ahu:A6A40_30335"/>
<dbReference type="Gene3D" id="3.40.50.720">
    <property type="entry name" value="NAD(P)-binding Rossmann-like Domain"/>
    <property type="match status" value="1"/>
</dbReference>
<dbReference type="GO" id="GO:0008926">
    <property type="term" value="F:mannitol-1-phosphate 5-dehydrogenase activity"/>
    <property type="evidence" value="ECO:0007669"/>
    <property type="project" value="TreeGrafter"/>
</dbReference>
<dbReference type="InterPro" id="IPR008927">
    <property type="entry name" value="6-PGluconate_DH-like_C_sf"/>
</dbReference>
<dbReference type="NCBIfam" id="NF002969">
    <property type="entry name" value="PRK03643.1"/>
    <property type="match status" value="1"/>
</dbReference>
<keyword evidence="5" id="KW-0614">Plasmid</keyword>
<dbReference type="AlphaFoldDB" id="A0A2R4VXQ8"/>
<feature type="domain" description="Mannitol dehydrogenase N-terminal" evidence="3">
    <location>
        <begin position="28"/>
        <end position="272"/>
    </location>
</feature>
<dbReference type="OrthoDB" id="271711at2"/>
<dbReference type="Proteomes" id="UP000077405">
    <property type="component" value="Plasmid pYZ6"/>
</dbReference>
<evidence type="ECO:0000313" key="5">
    <source>
        <dbReference type="EMBL" id="AWB09250.1"/>
    </source>
</evidence>
<keyword evidence="1" id="KW-0560">Oxidoreductase</keyword>
<evidence type="ECO:0000259" key="4">
    <source>
        <dbReference type="Pfam" id="PF08125"/>
    </source>
</evidence>
<feature type="domain" description="Mannitol dehydrogenase C-terminal" evidence="4">
    <location>
        <begin position="283"/>
        <end position="486"/>
    </location>
</feature>
<sequence>MRSLTRDQLAGGAFDVAHTAGAPTLPVTILQVGDGNFLRGFVDWMVDVANGQGLTKAGVAIAQPLDQGIAELLKAQDTLYTVLLRGIEGGCEVESRRVVSCVSEALNPYADWARMVELVCSPDLRFFVSNTTEAGIADREEPYTPGTCQDGFPAKVAALLHARYKALGGSADSGVVFLPCELIEANGANLKRIVLAHAKRWGLEAGFADWVETHNHFLNTLVDRIVPGYPKDEAAALSAKWGYEDRLAVAAEPFHVWVIEGPAHLAEELPLHKAGLNVVWTDDLQPYRTRKVRILNGAHTASALAAYCAGLDTVKSMMDDPTVSAYLNKVMFEEIVPYVPLPEAERQDYARTIMERFGNPYIRHELISITLNSVSKWQVRVLPSLKDAVARNGQAPAGLSFSLAALLRFYRGKLVDGAYTGEREAGSYPISDNAGVIAAMSAAWTANAGDLRALVAAVLADARLWKDDLTAIPGLAARVADSLAAIEEKGMKAAMADLAGAELVAG</sequence>
<dbReference type="Pfam" id="PF08125">
    <property type="entry name" value="Mannitol_dh_C"/>
    <property type="match status" value="1"/>
</dbReference>
<evidence type="ECO:0000256" key="2">
    <source>
        <dbReference type="ARBA" id="ARBA00023027"/>
    </source>
</evidence>
<dbReference type="InterPro" id="IPR013131">
    <property type="entry name" value="Mannitol_DH_N"/>
</dbReference>
<proteinExistence type="predicted"/>
<dbReference type="InterPro" id="IPR013328">
    <property type="entry name" value="6PGD_dom2"/>
</dbReference>
<keyword evidence="6" id="KW-1185">Reference proteome</keyword>
<evidence type="ECO:0000313" key="6">
    <source>
        <dbReference type="Proteomes" id="UP000077405"/>
    </source>
</evidence>
<organism evidence="5 6">
    <name type="scientific">Azospirillum humicireducens</name>
    <dbReference type="NCBI Taxonomy" id="1226968"/>
    <lineage>
        <taxon>Bacteria</taxon>
        <taxon>Pseudomonadati</taxon>
        <taxon>Pseudomonadota</taxon>
        <taxon>Alphaproteobacteria</taxon>
        <taxon>Rhodospirillales</taxon>
        <taxon>Azospirillaceae</taxon>
        <taxon>Azospirillum</taxon>
    </lineage>
</organism>
<protein>
    <submittedName>
        <fullName evidence="5">Tagaturonate reductase</fullName>
    </submittedName>
</protein>
<dbReference type="PRINTS" id="PR00084">
    <property type="entry name" value="MTLDHDRGNASE"/>
</dbReference>
<evidence type="ECO:0000259" key="3">
    <source>
        <dbReference type="Pfam" id="PF01232"/>
    </source>
</evidence>
<reference evidence="5 6" key="1">
    <citation type="submission" date="2018-04" db="EMBL/GenBank/DDBJ databases">
        <title>Complete genome sequence of the nitrogen-fixing bacterium Azospirillum humicireducens type strain SgZ-5.</title>
        <authorList>
            <person name="Yu Z."/>
        </authorList>
    </citation>
    <scope>NUCLEOTIDE SEQUENCE [LARGE SCALE GENOMIC DNA]</scope>
    <source>
        <strain evidence="5 6">SgZ-5</strain>
        <plasmid evidence="5 6">pYZ6</plasmid>
    </source>
</reference>